<dbReference type="Proteomes" id="UP000554482">
    <property type="component" value="Unassembled WGS sequence"/>
</dbReference>
<dbReference type="EMBL" id="JABWDY010034384">
    <property type="protein sequence ID" value="KAF5182703.1"/>
    <property type="molecule type" value="Genomic_DNA"/>
</dbReference>
<reference evidence="1 2" key="1">
    <citation type="submission" date="2020-06" db="EMBL/GenBank/DDBJ databases">
        <title>Transcriptomic and genomic resources for Thalictrum thalictroides and T. hernandezii: Facilitating candidate gene discovery in an emerging model plant lineage.</title>
        <authorList>
            <person name="Arias T."/>
            <person name="Riano-Pachon D.M."/>
            <person name="Di Stilio V.S."/>
        </authorList>
    </citation>
    <scope>NUCLEOTIDE SEQUENCE [LARGE SCALE GENOMIC DNA]</scope>
    <source>
        <strain evidence="2">cv. WT478/WT964</strain>
        <tissue evidence="1">Leaves</tissue>
    </source>
</reference>
<evidence type="ECO:0000313" key="1">
    <source>
        <dbReference type="EMBL" id="KAF5182703.1"/>
    </source>
</evidence>
<organism evidence="1 2">
    <name type="scientific">Thalictrum thalictroides</name>
    <name type="common">Rue-anemone</name>
    <name type="synonym">Anemone thalictroides</name>
    <dbReference type="NCBI Taxonomy" id="46969"/>
    <lineage>
        <taxon>Eukaryota</taxon>
        <taxon>Viridiplantae</taxon>
        <taxon>Streptophyta</taxon>
        <taxon>Embryophyta</taxon>
        <taxon>Tracheophyta</taxon>
        <taxon>Spermatophyta</taxon>
        <taxon>Magnoliopsida</taxon>
        <taxon>Ranunculales</taxon>
        <taxon>Ranunculaceae</taxon>
        <taxon>Thalictroideae</taxon>
        <taxon>Thalictrum</taxon>
    </lineage>
</organism>
<accession>A0A7J6VCT3</accession>
<protein>
    <submittedName>
        <fullName evidence="1">Uncharacterized protein</fullName>
    </submittedName>
</protein>
<proteinExistence type="predicted"/>
<dbReference type="AlphaFoldDB" id="A0A7J6VCT3"/>
<evidence type="ECO:0000313" key="2">
    <source>
        <dbReference type="Proteomes" id="UP000554482"/>
    </source>
</evidence>
<name>A0A7J6VCT3_THATH</name>
<gene>
    <name evidence="1" type="ORF">FRX31_027708</name>
</gene>
<sequence>MEFDRNYKEDVNFDSTSLWANHMEPDLLGNEFSIDGCSPNGYFQDFRQFDHISIVGSSSNLEFEVPSPRFERLEAALGNKNATDFEIYEAKPLVDGVDGCSMDFGGNESKPLEGEGDEFTLNFDVYESEPMVEGDKFSMNFNIYDLNPLGDSCSIFDIYESKPFAKDENGIMQNFLNNEFLNHPQRSLVAMVEHRQSEPPSNFQELEPLNYALPDENSCITGDQTSYQDVEFNRNDALVRRRTGKGHRIPRGQWTLEEDR</sequence>
<keyword evidence="2" id="KW-1185">Reference proteome</keyword>
<comment type="caution">
    <text evidence="1">The sequence shown here is derived from an EMBL/GenBank/DDBJ whole genome shotgun (WGS) entry which is preliminary data.</text>
</comment>